<evidence type="ECO:0000256" key="13">
    <source>
        <dbReference type="SAM" id="Phobius"/>
    </source>
</evidence>
<dbReference type="OrthoDB" id="9792889at2"/>
<dbReference type="InterPro" id="IPR000522">
    <property type="entry name" value="ABC_transptr_permease_BtuC"/>
</dbReference>
<evidence type="ECO:0000256" key="12">
    <source>
        <dbReference type="ARBA" id="ARBA00031465"/>
    </source>
</evidence>
<keyword evidence="6 13" id="KW-0812">Transmembrane</keyword>
<keyword evidence="15" id="KW-1185">Reference proteome</keyword>
<dbReference type="PANTHER" id="PTHR30472:SF21">
    <property type="entry name" value="HEME-IRON TRANSPORT SYSTEM PERMEASE PROTEIN ISDF-RELATED"/>
    <property type="match status" value="1"/>
</dbReference>
<proteinExistence type="inferred from homology"/>
<evidence type="ECO:0000256" key="2">
    <source>
        <dbReference type="ARBA" id="ARBA00007935"/>
    </source>
</evidence>
<dbReference type="AlphaFoldDB" id="A0A6I1MQ63"/>
<dbReference type="CDD" id="cd06550">
    <property type="entry name" value="TM_ABC_iron-siderophores_like"/>
    <property type="match status" value="1"/>
</dbReference>
<feature type="transmembrane region" description="Helical" evidence="13">
    <location>
        <begin position="227"/>
        <end position="246"/>
    </location>
</feature>
<evidence type="ECO:0000256" key="8">
    <source>
        <dbReference type="ARBA" id="ARBA00023004"/>
    </source>
</evidence>
<feature type="transmembrane region" description="Helical" evidence="13">
    <location>
        <begin position="149"/>
        <end position="169"/>
    </location>
</feature>
<evidence type="ECO:0000256" key="3">
    <source>
        <dbReference type="ARBA" id="ARBA00018524"/>
    </source>
</evidence>
<keyword evidence="7 13" id="KW-1133">Transmembrane helix</keyword>
<feature type="transmembrane region" description="Helical" evidence="13">
    <location>
        <begin position="278"/>
        <end position="300"/>
    </location>
</feature>
<keyword evidence="9 13" id="KW-0472">Membrane</keyword>
<dbReference type="GO" id="GO:0033214">
    <property type="term" value="P:siderophore-iron import into cell"/>
    <property type="evidence" value="ECO:0007669"/>
    <property type="project" value="TreeGrafter"/>
</dbReference>
<protein>
    <recommendedName>
        <fullName evidence="3">Probable heme-iron transport system permease protein IsdF</fullName>
    </recommendedName>
    <alternativeName>
        <fullName evidence="12">Iron-regulated surface determinant protein F</fullName>
    </alternativeName>
    <alternativeName>
        <fullName evidence="11">Staphylococcal iron-regulated protein G</fullName>
    </alternativeName>
</protein>
<evidence type="ECO:0000313" key="14">
    <source>
        <dbReference type="EMBL" id="MPQ44277.1"/>
    </source>
</evidence>
<keyword evidence="4" id="KW-0813">Transport</keyword>
<evidence type="ECO:0000256" key="4">
    <source>
        <dbReference type="ARBA" id="ARBA00022448"/>
    </source>
</evidence>
<dbReference type="SUPFAM" id="SSF81345">
    <property type="entry name" value="ABC transporter involved in vitamin B12 uptake, BtuC"/>
    <property type="match status" value="1"/>
</dbReference>
<organism evidence="14 15">
    <name type="scientific">Clostridium tarantellae</name>
    <dbReference type="NCBI Taxonomy" id="39493"/>
    <lineage>
        <taxon>Bacteria</taxon>
        <taxon>Bacillati</taxon>
        <taxon>Bacillota</taxon>
        <taxon>Clostridia</taxon>
        <taxon>Eubacteriales</taxon>
        <taxon>Clostridiaceae</taxon>
        <taxon>Clostridium</taxon>
    </lineage>
</organism>
<dbReference type="InterPro" id="IPR037294">
    <property type="entry name" value="ABC_BtuC-like"/>
</dbReference>
<reference evidence="14 15" key="1">
    <citation type="submission" date="2019-10" db="EMBL/GenBank/DDBJ databases">
        <title>The Genome Sequence of Clostridium tarantellae Isolated from Fish Brain.</title>
        <authorList>
            <person name="Bano L."/>
            <person name="Kiel M."/>
            <person name="Sales G."/>
            <person name="Doxey A.C."/>
            <person name="Mansfield M.J."/>
            <person name="Schiavone M."/>
            <person name="Rossetto O."/>
            <person name="Pirazzini M."/>
            <person name="Dobrindt U."/>
            <person name="Montecucco C."/>
        </authorList>
    </citation>
    <scope>NUCLEOTIDE SEQUENCE [LARGE SCALE GENOMIC DNA]</scope>
    <source>
        <strain evidence="14 15">DSM 3997</strain>
    </source>
</reference>
<dbReference type="PANTHER" id="PTHR30472">
    <property type="entry name" value="FERRIC ENTEROBACTIN TRANSPORT SYSTEM PERMEASE PROTEIN"/>
    <property type="match status" value="1"/>
</dbReference>
<dbReference type="FunFam" id="1.10.3470.10:FF:000001">
    <property type="entry name" value="Vitamin B12 ABC transporter permease BtuC"/>
    <property type="match status" value="1"/>
</dbReference>
<evidence type="ECO:0000313" key="15">
    <source>
        <dbReference type="Proteomes" id="UP000430345"/>
    </source>
</evidence>
<feature type="transmembrane region" description="Helical" evidence="13">
    <location>
        <begin position="196"/>
        <end position="220"/>
    </location>
</feature>
<gene>
    <name evidence="14" type="ORF">GBZ86_10950</name>
</gene>
<evidence type="ECO:0000256" key="5">
    <source>
        <dbReference type="ARBA" id="ARBA00022475"/>
    </source>
</evidence>
<feature type="transmembrane region" description="Helical" evidence="13">
    <location>
        <begin position="93"/>
        <end position="112"/>
    </location>
</feature>
<evidence type="ECO:0000256" key="9">
    <source>
        <dbReference type="ARBA" id="ARBA00023136"/>
    </source>
</evidence>
<dbReference type="RefSeq" id="WP_152890609.1">
    <property type="nucleotide sequence ID" value="NZ_WHJC01000183.1"/>
</dbReference>
<feature type="transmembrane region" description="Helical" evidence="13">
    <location>
        <begin position="12"/>
        <end position="30"/>
    </location>
</feature>
<name>A0A6I1MQ63_9CLOT</name>
<feature type="transmembrane region" description="Helical" evidence="13">
    <location>
        <begin position="118"/>
        <end position="137"/>
    </location>
</feature>
<dbReference type="Gene3D" id="1.10.3470.10">
    <property type="entry name" value="ABC transporter involved in vitamin B12 uptake, BtuC"/>
    <property type="match status" value="1"/>
</dbReference>
<dbReference type="GO" id="GO:0005886">
    <property type="term" value="C:plasma membrane"/>
    <property type="evidence" value="ECO:0007669"/>
    <property type="project" value="UniProtKB-SubCell"/>
</dbReference>
<dbReference type="Pfam" id="PF01032">
    <property type="entry name" value="FecCD"/>
    <property type="match status" value="1"/>
</dbReference>
<comment type="subcellular location">
    <subcellularLocation>
        <location evidence="1">Cell membrane</location>
        <topology evidence="1">Multi-pass membrane protein</topology>
    </subcellularLocation>
</comment>
<accession>A0A6I1MQ63</accession>
<dbReference type="Proteomes" id="UP000430345">
    <property type="component" value="Unassembled WGS sequence"/>
</dbReference>
<feature type="transmembrane region" description="Helical" evidence="13">
    <location>
        <begin position="306"/>
        <end position="324"/>
    </location>
</feature>
<sequence length="329" mass="35259">MNNKNNIKKTIYIGISSILLLLIAVISMKIGSIDITFKELITGILTNNNQDNMGIIRDLRMPRVITAILVGANLAVSGVLLQSIIKNPLADPSVTGISSGASLVTIAIMVLFPSLNNYRVLFGFLGGLLSCIIVYLLAFKKNISPMRIILAGIAVNAMLGGMTTMITIFNGRNSLSVQMWLSGSLATVTWKDVNALFINTLIGLIAAFILFKACNIIILGDKNAKSLGFNADVLRIVISLVAVFLAGISTSIVGIIAFIGLVVPHICRILIGSNHKYLLPFSCIIGAMLLLIADTLGRTIAKPYEIPVGIVMAVIGGPFFLYLLRRSKA</sequence>
<evidence type="ECO:0000256" key="6">
    <source>
        <dbReference type="ARBA" id="ARBA00022692"/>
    </source>
</evidence>
<evidence type="ECO:0000256" key="10">
    <source>
        <dbReference type="ARBA" id="ARBA00025320"/>
    </source>
</evidence>
<evidence type="ECO:0000256" key="11">
    <source>
        <dbReference type="ARBA" id="ARBA00031149"/>
    </source>
</evidence>
<evidence type="ECO:0000256" key="7">
    <source>
        <dbReference type="ARBA" id="ARBA00022989"/>
    </source>
</evidence>
<comment type="caution">
    <text evidence="14">The sequence shown here is derived from an EMBL/GenBank/DDBJ whole genome shotgun (WGS) entry which is preliminary data.</text>
</comment>
<comment type="similarity">
    <text evidence="2">Belongs to the binding-protein-dependent transport system permease family. FecCD subfamily.</text>
</comment>
<dbReference type="EMBL" id="WHJC01000183">
    <property type="protein sequence ID" value="MPQ44277.1"/>
    <property type="molecule type" value="Genomic_DNA"/>
</dbReference>
<feature type="transmembrane region" description="Helical" evidence="13">
    <location>
        <begin position="61"/>
        <end position="81"/>
    </location>
</feature>
<dbReference type="GO" id="GO:0022857">
    <property type="term" value="F:transmembrane transporter activity"/>
    <property type="evidence" value="ECO:0007669"/>
    <property type="project" value="InterPro"/>
</dbReference>
<evidence type="ECO:0000256" key="1">
    <source>
        <dbReference type="ARBA" id="ARBA00004651"/>
    </source>
</evidence>
<keyword evidence="5" id="KW-1003">Cell membrane</keyword>
<comment type="function">
    <text evidence="10">Part of the binding-protein-dependent transport system for heme-iron. Responsible for the translocation of the substrate across the membrane.</text>
</comment>
<keyword evidence="8" id="KW-0408">Iron</keyword>